<evidence type="ECO:0000256" key="11">
    <source>
        <dbReference type="ARBA" id="ARBA00022840"/>
    </source>
</evidence>
<dbReference type="NCBIfam" id="TIGR02456">
    <property type="entry name" value="treS_nterm"/>
    <property type="match status" value="1"/>
</dbReference>
<dbReference type="EC" id="2.7.1.175" evidence="4"/>
<dbReference type="InterPro" id="IPR006047">
    <property type="entry name" value="GH13_cat_dom"/>
</dbReference>
<evidence type="ECO:0000256" key="14">
    <source>
        <dbReference type="ARBA" id="ARBA00031378"/>
    </source>
</evidence>
<dbReference type="EC" id="5.4.99.16" evidence="5"/>
<dbReference type="Gene3D" id="3.20.20.80">
    <property type="entry name" value="Glycosidases"/>
    <property type="match status" value="1"/>
</dbReference>
<organism evidence="17 18">
    <name type="scientific">Fibrivirga algicola</name>
    <dbReference type="NCBI Taxonomy" id="2950420"/>
    <lineage>
        <taxon>Bacteria</taxon>
        <taxon>Pseudomonadati</taxon>
        <taxon>Bacteroidota</taxon>
        <taxon>Cytophagia</taxon>
        <taxon>Cytophagales</taxon>
        <taxon>Spirosomataceae</taxon>
        <taxon>Fibrivirga</taxon>
    </lineage>
</organism>
<dbReference type="SMART" id="SM00642">
    <property type="entry name" value="Aamy"/>
    <property type="match status" value="1"/>
</dbReference>
<dbReference type="InterPro" id="IPR032091">
    <property type="entry name" value="Malt_amylase-like_C"/>
</dbReference>
<keyword evidence="7" id="KW-0808">Transferase</keyword>
<dbReference type="Gene3D" id="3.90.400.10">
    <property type="entry name" value="Oligo-1,6-glucosidase, Domain 2"/>
    <property type="match status" value="1"/>
</dbReference>
<name>A0ABX0QLT2_9BACT</name>
<sequence>MTQRKSAAPDMLLWYKGAIIYELHIKAFRDGDGDGIGDFKGLLEKLDYLQELGVTAIWLLPFYTSPLRDDGYDIADYYTINPSYGTIDEFKTLLAEAHQRNLKVITELVINHTSDQHPWFQRARKAPKGSPERDYYVWTDNPEQYRDVRIIFQDFETSNWTWDQEAQQYYWHRFFHHQPDLNYDSPAVQAEIFKLIDYWCELGVDGFRLDAVPYLFEREGTNGENLPETHAFLKTLRTHIDEHHPGVIFLAEANMWPEESASYFGNGDECHMNYHFPVMPRMFMALQMEDRYPITDIFDQTPAIPDNCQWAIFLRNHDELTLEMVTDEERDYMYKTYAKDPRARINLGIRHRLAPLMGNNRKKIDLLNSLLFSLPGTPVIYYGDEIGMGDNVYLGDRDGVRTPMQWSPDRNAGFSTANPHRLYLPTILDPEYHYEAVNVENQRGNTSSLFWFMKRMIHLRKKHKAFGRGDMVFLSVENPKVLAFTRTYEDETLLIVINLSKYAQPAPIELAGYSGYVPVELFSKNAFPAVSETGAYFFTLAAHDFQWFMLEKAAVEAVSLTQLPAVKISRWSELLQTPTRERLETDILPAYLAKADWFGGKREVLHGITVTSQTPLPLAEGTAYVLLIEVAYERGLPETYQLLLAFATGLQAEKLGNNCPQSVLATLQVGDQTGLLCDGVYATDVQQALLLTMAGSQEKADGILSVQHTSLLSDYVQLHPDTRSKFSINGDGYALLTYDNQFQLKLYRKVDLATNPDAELTRFLSENAGFANVPTFAGSLELVASGNRVMLGVAQQVEGSHGDGKGYVLDRVANYIERILARDNEQLIIILATPPVPVSQAPTFGDLPGATQELLGQRAAEQARLLGIRIGQMHLALASETSRNEMAPEAFSLHYQRSLFSGLQSLVRANYERQQPLLQQLPAAVRQEVDRVLARKEDILALFRRIYREKIDTAKIRIHGNLQLDKILLTGRDLLIHDFGGDASRSYSERKLKRSPLRDVATMIRSFYYVAYEGFVQNDQLTTDEAPRLLPFAELWARYLSGFFVNAYLETVEGSSLVPTQPDERQMLIDTFLLEQALTDLTSELEHRPDWVRLPLQLIQTIMGDSTSEMNLQQAYVPTETDAASA</sequence>
<dbReference type="EMBL" id="WAEL01000008">
    <property type="protein sequence ID" value="NID12773.1"/>
    <property type="molecule type" value="Genomic_DNA"/>
</dbReference>
<evidence type="ECO:0000259" key="16">
    <source>
        <dbReference type="SMART" id="SM00642"/>
    </source>
</evidence>
<evidence type="ECO:0000256" key="7">
    <source>
        <dbReference type="ARBA" id="ARBA00022679"/>
    </source>
</evidence>
<dbReference type="InterPro" id="IPR045857">
    <property type="entry name" value="O16G_dom_2"/>
</dbReference>
<dbReference type="InterPro" id="IPR017853">
    <property type="entry name" value="GH"/>
</dbReference>
<dbReference type="InterPro" id="IPR011009">
    <property type="entry name" value="Kinase-like_dom_sf"/>
</dbReference>
<comment type="similarity">
    <text evidence="3">Belongs to the aminoglycoside phosphotransferase family.</text>
</comment>
<keyword evidence="11" id="KW-0067">ATP-binding</keyword>
<dbReference type="Gene3D" id="2.60.40.1180">
    <property type="entry name" value="Golgi alpha-mannosidase II"/>
    <property type="match status" value="1"/>
</dbReference>
<protein>
    <recommendedName>
        <fullName evidence="6">Maltokinase</fullName>
        <ecNumber evidence="4">2.7.1.175</ecNumber>
        <ecNumber evidence="5">5.4.99.16</ecNumber>
    </recommendedName>
    <alternativeName>
        <fullName evidence="14">Maltose alpha-D-glucosyltransferase</fullName>
    </alternativeName>
    <alternativeName>
        <fullName evidence="13">Maltose-1-phosphate synthase</fullName>
    </alternativeName>
</protein>
<comment type="catalytic activity">
    <reaction evidence="15">
        <text>D-maltose + ATP = alpha-maltose 1-phosphate + ADP + H(+)</text>
        <dbReference type="Rhea" id="RHEA:31915"/>
        <dbReference type="ChEBI" id="CHEBI:15378"/>
        <dbReference type="ChEBI" id="CHEBI:17306"/>
        <dbReference type="ChEBI" id="CHEBI:30616"/>
        <dbReference type="ChEBI" id="CHEBI:63576"/>
        <dbReference type="ChEBI" id="CHEBI:456216"/>
        <dbReference type="EC" id="2.7.1.175"/>
    </reaction>
</comment>
<feature type="domain" description="Glycosyl hydrolase family 13 catalytic" evidence="16">
    <location>
        <begin position="22"/>
        <end position="421"/>
    </location>
</feature>
<keyword evidence="10" id="KW-0106">Calcium</keyword>
<comment type="caution">
    <text evidence="17">The sequence shown here is derived from an EMBL/GenBank/DDBJ whole genome shotgun (WGS) entry which is preliminary data.</text>
</comment>
<dbReference type="RefSeq" id="WP_166693524.1">
    <property type="nucleotide sequence ID" value="NZ_WAEL01000008.1"/>
</dbReference>
<evidence type="ECO:0000256" key="6">
    <source>
        <dbReference type="ARBA" id="ARBA00013882"/>
    </source>
</evidence>
<dbReference type="Pfam" id="PF00128">
    <property type="entry name" value="Alpha-amylase"/>
    <property type="match status" value="2"/>
</dbReference>
<evidence type="ECO:0000313" key="17">
    <source>
        <dbReference type="EMBL" id="NID12773.1"/>
    </source>
</evidence>
<dbReference type="InterPro" id="IPR040999">
    <property type="entry name" value="Mak_N_cap"/>
</dbReference>
<evidence type="ECO:0000256" key="2">
    <source>
        <dbReference type="ARBA" id="ARBA00005496"/>
    </source>
</evidence>
<keyword evidence="12 17" id="KW-0413">Isomerase</keyword>
<evidence type="ECO:0000313" key="18">
    <source>
        <dbReference type="Proteomes" id="UP000606008"/>
    </source>
</evidence>
<evidence type="ECO:0000256" key="12">
    <source>
        <dbReference type="ARBA" id="ARBA00023235"/>
    </source>
</evidence>
<evidence type="ECO:0000256" key="4">
    <source>
        <dbReference type="ARBA" id="ARBA00011962"/>
    </source>
</evidence>
<evidence type="ECO:0000256" key="10">
    <source>
        <dbReference type="ARBA" id="ARBA00022837"/>
    </source>
</evidence>
<dbReference type="CDD" id="cd11334">
    <property type="entry name" value="AmyAc_TreS"/>
    <property type="match status" value="1"/>
</dbReference>
<evidence type="ECO:0000256" key="13">
    <source>
        <dbReference type="ARBA" id="ARBA00031251"/>
    </source>
</evidence>
<evidence type="ECO:0000256" key="9">
    <source>
        <dbReference type="ARBA" id="ARBA00022741"/>
    </source>
</evidence>
<dbReference type="PANTHER" id="PTHR10357">
    <property type="entry name" value="ALPHA-AMYLASE FAMILY MEMBER"/>
    <property type="match status" value="1"/>
</dbReference>
<reference evidence="17" key="1">
    <citation type="submission" date="2024-05" db="EMBL/GenBank/DDBJ databases">
        <authorList>
            <person name="Jung D.-H."/>
        </authorList>
    </citation>
    <scope>NUCLEOTIDE SEQUENCE</scope>
    <source>
        <strain evidence="17">JA-25</strain>
    </source>
</reference>
<evidence type="ECO:0000256" key="5">
    <source>
        <dbReference type="ARBA" id="ARBA00012619"/>
    </source>
</evidence>
<keyword evidence="8" id="KW-0479">Metal-binding</keyword>
<keyword evidence="9" id="KW-0547">Nucleotide-binding</keyword>
<keyword evidence="18" id="KW-1185">Reference proteome</keyword>
<gene>
    <name evidence="17" type="primary">treS</name>
    <name evidence="17" type="ORF">F7231_21560</name>
</gene>
<dbReference type="SUPFAM" id="SSF51445">
    <property type="entry name" value="(Trans)glycosidases"/>
    <property type="match status" value="1"/>
</dbReference>
<evidence type="ECO:0000256" key="15">
    <source>
        <dbReference type="ARBA" id="ARBA00049067"/>
    </source>
</evidence>
<dbReference type="SUPFAM" id="SSF56112">
    <property type="entry name" value="Protein kinase-like (PK-like)"/>
    <property type="match status" value="1"/>
</dbReference>
<evidence type="ECO:0000256" key="3">
    <source>
        <dbReference type="ARBA" id="ARBA00006219"/>
    </source>
</evidence>
<comment type="catalytic activity">
    <reaction evidence="1">
        <text>D-maltose = alpha,alpha-trehalose</text>
        <dbReference type="Rhea" id="RHEA:15145"/>
        <dbReference type="ChEBI" id="CHEBI:16551"/>
        <dbReference type="ChEBI" id="CHEBI:17306"/>
        <dbReference type="EC" id="5.4.99.16"/>
    </reaction>
</comment>
<dbReference type="GO" id="GO:0047471">
    <property type="term" value="F:maltose alpha-D-glucosyltransferase activity"/>
    <property type="evidence" value="ECO:0007669"/>
    <property type="project" value="UniProtKB-EC"/>
</dbReference>
<dbReference type="InterPro" id="IPR012810">
    <property type="entry name" value="TreS/a-amylase_N"/>
</dbReference>
<proteinExistence type="inferred from homology"/>
<dbReference type="InterPro" id="IPR013780">
    <property type="entry name" value="Glyco_hydro_b"/>
</dbReference>
<dbReference type="Pfam" id="PF16657">
    <property type="entry name" value="Malt_amylase_C"/>
    <property type="match status" value="1"/>
</dbReference>
<comment type="similarity">
    <text evidence="2">Belongs to the glycosyl hydrolase 13 family. TreS subfamily.</text>
</comment>
<evidence type="ECO:0000256" key="1">
    <source>
        <dbReference type="ARBA" id="ARBA00001595"/>
    </source>
</evidence>
<accession>A0ABX0QLT2</accession>
<dbReference type="Pfam" id="PF18085">
    <property type="entry name" value="Mak_N_cap"/>
    <property type="match status" value="1"/>
</dbReference>
<evidence type="ECO:0000256" key="8">
    <source>
        <dbReference type="ARBA" id="ARBA00022723"/>
    </source>
</evidence>
<dbReference type="PANTHER" id="PTHR10357:SF219">
    <property type="entry name" value="MALTOSE ALPHA-D-GLUCOSYLTRANSFERASE"/>
    <property type="match status" value="1"/>
</dbReference>
<dbReference type="SUPFAM" id="SSF51011">
    <property type="entry name" value="Glycosyl hydrolase domain"/>
    <property type="match status" value="1"/>
</dbReference>
<dbReference type="Gene3D" id="3.90.1200.10">
    <property type="match status" value="1"/>
</dbReference>
<dbReference type="Proteomes" id="UP000606008">
    <property type="component" value="Unassembled WGS sequence"/>
</dbReference>